<evidence type="ECO:0000259" key="1">
    <source>
        <dbReference type="Pfam" id="PF13843"/>
    </source>
</evidence>
<reference evidence="2" key="1">
    <citation type="submission" date="2020-12" db="EMBL/GenBank/DDBJ databases">
        <title>Metabolic potential, ecology and presence of endohyphal bacteria is reflected in genomic diversity of Mucoromycotina.</title>
        <authorList>
            <person name="Muszewska A."/>
            <person name="Okrasinska A."/>
            <person name="Steczkiewicz K."/>
            <person name="Drgas O."/>
            <person name="Orlowska M."/>
            <person name="Perlinska-Lenart U."/>
            <person name="Aleksandrzak-Piekarczyk T."/>
            <person name="Szatraj K."/>
            <person name="Zielenkiewicz U."/>
            <person name="Pilsyk S."/>
            <person name="Malc E."/>
            <person name="Mieczkowski P."/>
            <person name="Kruszewska J.S."/>
            <person name="Biernat P."/>
            <person name="Pawlowska J."/>
        </authorList>
    </citation>
    <scope>NUCLEOTIDE SEQUENCE</scope>
    <source>
        <strain evidence="2">WA0000017839</strain>
    </source>
</reference>
<dbReference type="Pfam" id="PF13843">
    <property type="entry name" value="DDE_Tnp_1_7"/>
    <property type="match status" value="1"/>
</dbReference>
<protein>
    <recommendedName>
        <fullName evidence="1">PiggyBac transposable element-derived protein domain-containing protein</fullName>
    </recommendedName>
</protein>
<name>A0A8H7QE04_9FUNG</name>
<gene>
    <name evidence="2" type="ORF">INT47_012160</name>
</gene>
<dbReference type="InterPro" id="IPR029526">
    <property type="entry name" value="PGBD"/>
</dbReference>
<evidence type="ECO:0000313" key="2">
    <source>
        <dbReference type="EMBL" id="KAG2190743.1"/>
    </source>
</evidence>
<comment type="caution">
    <text evidence="2">The sequence shown here is derived from an EMBL/GenBank/DDBJ whole genome shotgun (WGS) entry which is preliminary data.</text>
</comment>
<evidence type="ECO:0000313" key="3">
    <source>
        <dbReference type="Proteomes" id="UP000603453"/>
    </source>
</evidence>
<dbReference type="EMBL" id="JAEPRD010000578">
    <property type="protein sequence ID" value="KAG2190743.1"/>
    <property type="molecule type" value="Genomic_DNA"/>
</dbReference>
<organism evidence="2 3">
    <name type="scientific">Mucor saturninus</name>
    <dbReference type="NCBI Taxonomy" id="64648"/>
    <lineage>
        <taxon>Eukaryota</taxon>
        <taxon>Fungi</taxon>
        <taxon>Fungi incertae sedis</taxon>
        <taxon>Mucoromycota</taxon>
        <taxon>Mucoromycotina</taxon>
        <taxon>Mucoromycetes</taxon>
        <taxon>Mucorales</taxon>
        <taxon>Mucorineae</taxon>
        <taxon>Mucoraceae</taxon>
        <taxon>Mucor</taxon>
    </lineage>
</organism>
<proteinExistence type="predicted"/>
<dbReference type="OrthoDB" id="2278856at2759"/>
<feature type="domain" description="PiggyBac transposable element-derived protein" evidence="1">
    <location>
        <begin position="172"/>
        <end position="262"/>
    </location>
</feature>
<dbReference type="AlphaFoldDB" id="A0A8H7QE04"/>
<dbReference type="PANTHER" id="PTHR46599:SF3">
    <property type="entry name" value="PIGGYBAC TRANSPOSABLE ELEMENT-DERIVED PROTEIN 4"/>
    <property type="match status" value="1"/>
</dbReference>
<accession>A0A8H7QE04</accession>
<keyword evidence="3" id="KW-1185">Reference proteome</keyword>
<dbReference type="Proteomes" id="UP000603453">
    <property type="component" value="Unassembled WGS sequence"/>
</dbReference>
<dbReference type="PANTHER" id="PTHR46599">
    <property type="entry name" value="PIGGYBAC TRANSPOSABLE ELEMENT-DERIVED PROTEIN 4"/>
    <property type="match status" value="1"/>
</dbReference>
<sequence>MPRANLKIVVGSRVSATMRYLRLAAFASATLPVDINAPGIRFEGNVTGMYKDGPIDYCNVTFDVLPDVSITLQVTCLRYRDTAPCRRRQVQQQQQQPIVTDESPDLLDDAIQTISPMERDNESNDETVDFNWAQSQHWEQCNISIDQRLARPDTSYQYINPSLLALSGAGETPAQFFLHFLPCDQIQSVVIPAINYHARQLNASWIDLDWPEYLTWIMLLVIMTVVNCHDKRMYWRKSNSPFHINVDFTDFMEMSRFNDISKIHMFVVPNGELSILATVKRLTEPWYHSGRVIIADSWFGSPEMARKLMEVGLHSIMQVSKRFYWRKVPGEHLFVSAFRDLKVKALVSTCSRTTNGNIRRFVDPVRKELVEVARPRVFDEYETSKVGKEKYIQNRRDNLINFHDVMRTYCRELRCLSFCLGVTEANAFSAFKFFSVGGNDVGHSEFRWRLAEALKYHVKDLQENAGYAQIRTRSHDPWANGHSLVSMGTNSQGARVT</sequence>